<keyword evidence="4 7" id="KW-0812">Transmembrane</keyword>
<accession>A0A0H2YVY7</accession>
<feature type="transmembrane region" description="Helical" evidence="7">
    <location>
        <begin position="9"/>
        <end position="30"/>
    </location>
</feature>
<dbReference type="GeneID" id="93001167"/>
<feature type="transmembrane region" description="Helical" evidence="7">
    <location>
        <begin position="188"/>
        <end position="206"/>
    </location>
</feature>
<name>A0A0H2YVY7_CLOP1</name>
<feature type="domain" description="ABC transmembrane type-1" evidence="8">
    <location>
        <begin position="96"/>
        <end position="307"/>
    </location>
</feature>
<comment type="subcellular location">
    <subcellularLocation>
        <location evidence="1 7">Cell membrane</location>
        <topology evidence="1 7">Multi-pass membrane protein</topology>
    </subcellularLocation>
</comment>
<dbReference type="InterPro" id="IPR035906">
    <property type="entry name" value="MetI-like_sf"/>
</dbReference>
<organism evidence="9 10">
    <name type="scientific">Clostridium perfringens (strain ATCC 13124 / DSM 756 / JCM 1290 / NCIMB 6125 / NCTC 8237 / Type A)</name>
    <dbReference type="NCBI Taxonomy" id="195103"/>
    <lineage>
        <taxon>Bacteria</taxon>
        <taxon>Bacillati</taxon>
        <taxon>Bacillota</taxon>
        <taxon>Clostridia</taxon>
        <taxon>Eubacteriales</taxon>
        <taxon>Clostridiaceae</taxon>
        <taxon>Clostridium</taxon>
    </lineage>
</organism>
<dbReference type="InterPro" id="IPR000515">
    <property type="entry name" value="MetI-like"/>
</dbReference>
<evidence type="ECO:0000313" key="10">
    <source>
        <dbReference type="Proteomes" id="UP000001823"/>
    </source>
</evidence>
<evidence type="ECO:0000256" key="4">
    <source>
        <dbReference type="ARBA" id="ARBA00022692"/>
    </source>
</evidence>
<evidence type="ECO:0000259" key="8">
    <source>
        <dbReference type="PROSITE" id="PS50928"/>
    </source>
</evidence>
<evidence type="ECO:0000256" key="6">
    <source>
        <dbReference type="ARBA" id="ARBA00023136"/>
    </source>
</evidence>
<reference evidence="9 10" key="1">
    <citation type="journal article" date="2006" name="Genome Res.">
        <title>Skewed genomic variability in strains of the toxigenic bacterial pathogen, Clostridium perfringens.</title>
        <authorList>
            <person name="Myers G.S."/>
            <person name="Rasko D.A."/>
            <person name="Cheung J.K."/>
            <person name="Ravel J."/>
            <person name="Seshadri R."/>
            <person name="Deboy R.T."/>
            <person name="Ren Q."/>
            <person name="Varga J."/>
            <person name="Awad M.M."/>
            <person name="Brinkac L.M."/>
            <person name="Daugherty S.C."/>
            <person name="Haft D.H."/>
            <person name="Dodson R.J."/>
            <person name="Madupu R."/>
            <person name="Nelson W.C."/>
            <person name="Rosovitz M.J."/>
            <person name="Sullivan S.A."/>
            <person name="Khouri H."/>
            <person name="Dimitrov G.I."/>
            <person name="Watkins K.L."/>
            <person name="Mulligan S."/>
            <person name="Benton J."/>
            <person name="Radune D."/>
            <person name="Fisher D.J."/>
            <person name="Atkins H.S."/>
            <person name="Hiscox T."/>
            <person name="Jost B.H."/>
            <person name="Billington S.J."/>
            <person name="Songer J.G."/>
            <person name="McClane B.A."/>
            <person name="Titball R.W."/>
            <person name="Rood J.I."/>
            <person name="Melville S.B."/>
            <person name="Paulsen I.T."/>
        </authorList>
    </citation>
    <scope>NUCLEOTIDE SEQUENCE [LARGE SCALE GENOMIC DNA]</scope>
    <source>
        <strain evidence="10">ATCC 13124 / DSM 756 / JCM 1290 / NCIMB 6125 / NCTC 8237 / S 107 / Type A</strain>
    </source>
</reference>
<dbReference type="CDD" id="cd06261">
    <property type="entry name" value="TM_PBP2"/>
    <property type="match status" value="1"/>
</dbReference>
<dbReference type="AlphaFoldDB" id="A0A0H2YVY7"/>
<keyword evidence="6 7" id="KW-0472">Membrane</keyword>
<dbReference type="STRING" id="195103.CPF_2554"/>
<feature type="transmembrane region" description="Helical" evidence="7">
    <location>
        <begin position="238"/>
        <end position="258"/>
    </location>
</feature>
<evidence type="ECO:0000313" key="9">
    <source>
        <dbReference type="EMBL" id="ABG84912.1"/>
    </source>
</evidence>
<dbReference type="Gene3D" id="1.10.3720.10">
    <property type="entry name" value="MetI-like"/>
    <property type="match status" value="1"/>
</dbReference>
<keyword evidence="10" id="KW-1185">Reference proteome</keyword>
<dbReference type="Proteomes" id="UP000001823">
    <property type="component" value="Chromosome"/>
</dbReference>
<dbReference type="GO" id="GO:0055085">
    <property type="term" value="P:transmembrane transport"/>
    <property type="evidence" value="ECO:0007669"/>
    <property type="project" value="InterPro"/>
</dbReference>
<evidence type="ECO:0000256" key="7">
    <source>
        <dbReference type="RuleBase" id="RU363032"/>
    </source>
</evidence>
<feature type="transmembrane region" description="Helical" evidence="7">
    <location>
        <begin position="286"/>
        <end position="314"/>
    </location>
</feature>
<dbReference type="PANTHER" id="PTHR30465">
    <property type="entry name" value="INNER MEMBRANE ABC TRANSPORTER"/>
    <property type="match status" value="1"/>
</dbReference>
<feature type="transmembrane region" description="Helical" evidence="7">
    <location>
        <begin position="100"/>
        <end position="120"/>
    </location>
</feature>
<evidence type="ECO:0000256" key="2">
    <source>
        <dbReference type="ARBA" id="ARBA00022448"/>
    </source>
</evidence>
<dbReference type="HOGENOM" id="CLU_036879_1_0_9"/>
<evidence type="ECO:0000256" key="3">
    <source>
        <dbReference type="ARBA" id="ARBA00022475"/>
    </source>
</evidence>
<dbReference type="InterPro" id="IPR045621">
    <property type="entry name" value="BPD_transp_1_N"/>
</dbReference>
<keyword evidence="3" id="KW-1003">Cell membrane</keyword>
<dbReference type="eggNOG" id="COG0601">
    <property type="taxonomic scope" value="Bacteria"/>
</dbReference>
<dbReference type="Pfam" id="PF00528">
    <property type="entry name" value="BPD_transp_1"/>
    <property type="match status" value="1"/>
</dbReference>
<dbReference type="SUPFAM" id="SSF161098">
    <property type="entry name" value="MetI-like"/>
    <property type="match status" value="1"/>
</dbReference>
<dbReference type="PANTHER" id="PTHR30465:SF0">
    <property type="entry name" value="OLIGOPEPTIDE TRANSPORT SYSTEM PERMEASE PROTEIN APPB"/>
    <property type="match status" value="1"/>
</dbReference>
<feature type="transmembrane region" description="Helical" evidence="7">
    <location>
        <begin position="132"/>
        <end position="153"/>
    </location>
</feature>
<dbReference type="PaxDb" id="195103-CPF_2554"/>
<dbReference type="GO" id="GO:0005886">
    <property type="term" value="C:plasma membrane"/>
    <property type="evidence" value="ECO:0007669"/>
    <property type="project" value="UniProtKB-SubCell"/>
</dbReference>
<evidence type="ECO:0000256" key="1">
    <source>
        <dbReference type="ARBA" id="ARBA00004651"/>
    </source>
</evidence>
<protein>
    <submittedName>
        <fullName evidence="9">Oligopeptide/dipeptide ABC transporter, permease protein</fullName>
    </submittedName>
</protein>
<comment type="similarity">
    <text evidence="7">Belongs to the binding-protein-dependent transport system permease family.</text>
</comment>
<dbReference type="PROSITE" id="PS50928">
    <property type="entry name" value="ABC_TM1"/>
    <property type="match status" value="1"/>
</dbReference>
<proteinExistence type="inferred from homology"/>
<dbReference type="EMBL" id="CP000246">
    <property type="protein sequence ID" value="ABG84912.1"/>
    <property type="molecule type" value="Genomic_DNA"/>
</dbReference>
<dbReference type="Pfam" id="PF19300">
    <property type="entry name" value="BPD_transp_1_N"/>
    <property type="match status" value="1"/>
</dbReference>
<dbReference type="RefSeq" id="WP_003454494.1">
    <property type="nucleotide sequence ID" value="NC_008261.1"/>
</dbReference>
<evidence type="ECO:0000256" key="5">
    <source>
        <dbReference type="ARBA" id="ARBA00022989"/>
    </source>
</evidence>
<keyword evidence="2 7" id="KW-0813">Transport</keyword>
<sequence>MLQYITRRILLIIPTIVGVSLVLFFIFAMAPGDAITANMDPNMSVETKQAIREKYHLDEPKTTQYMYWLKGVVTEGSLGESFYYKRPVSEVMKDFIPNSFILGAASLILGLIIAVPIGIVSATKQYSFFDKFFTVFALMGISMPSFFFGLILIKYLGVQLNLFPISGMTTPGSAYTGMQYVLDVLKHMILPLIVLTLGSVGGWMRYTRSSMLEVVRQDYIRTARAKGLKEKVVIYKHALRNALIPVVTLLGMSIPGLFSGATLTEKIFNWPGIGPVQLSAVNNRDYYLLMGINLTLAILVLIGNLLADIIYALVDPRIRLK</sequence>
<keyword evidence="5 7" id="KW-1133">Transmembrane helix</keyword>
<dbReference type="KEGG" id="cpf:CPF_2554"/>
<gene>
    <name evidence="9" type="ordered locus">CPF_2554</name>
</gene>